<dbReference type="Proteomes" id="UP000632766">
    <property type="component" value="Unassembled WGS sequence"/>
</dbReference>
<feature type="domain" description="CN hydrolase" evidence="2">
    <location>
        <begin position="14"/>
        <end position="300"/>
    </location>
</feature>
<keyword evidence="4" id="KW-1185">Reference proteome</keyword>
<dbReference type="InterPro" id="IPR044149">
    <property type="entry name" value="Nitrilases_CHs"/>
</dbReference>
<evidence type="ECO:0000313" key="3">
    <source>
        <dbReference type="EMBL" id="MBH8561536.1"/>
    </source>
</evidence>
<evidence type="ECO:0000259" key="2">
    <source>
        <dbReference type="PROSITE" id="PS50263"/>
    </source>
</evidence>
<dbReference type="PANTHER" id="PTHR46044">
    <property type="entry name" value="NITRILASE"/>
    <property type="match status" value="1"/>
</dbReference>
<dbReference type="RefSeq" id="WP_198123546.1">
    <property type="nucleotide sequence ID" value="NZ_JAECZC010000005.1"/>
</dbReference>
<evidence type="ECO:0000313" key="4">
    <source>
        <dbReference type="Proteomes" id="UP000632766"/>
    </source>
</evidence>
<organism evidence="3 4">
    <name type="scientific">Amazonocrinis nigriterrae CENA67</name>
    <dbReference type="NCBI Taxonomy" id="2794033"/>
    <lineage>
        <taxon>Bacteria</taxon>
        <taxon>Bacillati</taxon>
        <taxon>Cyanobacteriota</taxon>
        <taxon>Cyanophyceae</taxon>
        <taxon>Nostocales</taxon>
        <taxon>Nostocaceae</taxon>
        <taxon>Amazonocrinis</taxon>
        <taxon>Amazonocrinis nigriterrae</taxon>
    </lineage>
</organism>
<protein>
    <submittedName>
        <fullName evidence="3">Carbon-nitrogen hydrolase family protein</fullName>
    </submittedName>
</protein>
<dbReference type="SUPFAM" id="SSF56317">
    <property type="entry name" value="Carbon-nitrogen hydrolase"/>
    <property type="match status" value="1"/>
</dbReference>
<keyword evidence="3" id="KW-0378">Hydrolase</keyword>
<dbReference type="GO" id="GO:0016787">
    <property type="term" value="F:hydrolase activity"/>
    <property type="evidence" value="ECO:0007669"/>
    <property type="project" value="UniProtKB-KW"/>
</dbReference>
<dbReference type="Pfam" id="PF00795">
    <property type="entry name" value="CN_hydrolase"/>
    <property type="match status" value="1"/>
</dbReference>
<comment type="similarity">
    <text evidence="1">Belongs to the carbon-nitrogen hydrolase superfamily. Nitrilase family.</text>
</comment>
<dbReference type="InterPro" id="IPR003010">
    <property type="entry name" value="C-N_Hydrolase"/>
</dbReference>
<proteinExistence type="inferred from homology"/>
<name>A0A8J7HL03_9NOST</name>
<comment type="caution">
    <text evidence="3">The sequence shown here is derived from an EMBL/GenBank/DDBJ whole genome shotgun (WGS) entry which is preliminary data.</text>
</comment>
<dbReference type="PROSITE" id="PS50263">
    <property type="entry name" value="CN_HYDROLASE"/>
    <property type="match status" value="1"/>
</dbReference>
<dbReference type="InterPro" id="IPR036526">
    <property type="entry name" value="C-N_Hydrolase_sf"/>
</dbReference>
<dbReference type="EMBL" id="JAECZC010000005">
    <property type="protein sequence ID" value="MBH8561536.1"/>
    <property type="molecule type" value="Genomic_DNA"/>
</dbReference>
<dbReference type="Gene3D" id="3.60.110.10">
    <property type="entry name" value="Carbon-nitrogen hydrolase"/>
    <property type="match status" value="1"/>
</dbReference>
<evidence type="ECO:0000256" key="1">
    <source>
        <dbReference type="ARBA" id="ARBA00008129"/>
    </source>
</evidence>
<reference evidence="3 4" key="1">
    <citation type="journal article" date="2021" name="Int. J. Syst. Evol. Microbiol.">
        <title>Amazonocrinis nigriterrae gen. nov., sp. nov., Atlanticothrix silvestris gen. nov., sp. nov. and Dendronalium phyllosphericum gen. nov., sp. nov., nostocacean cyanobacteria from Brazilian environments.</title>
        <authorList>
            <person name="Alvarenga D.O."/>
            <person name="Andreote A.P.D."/>
            <person name="Branco L.H.Z."/>
            <person name="Delbaje E."/>
            <person name="Cruz R.B."/>
            <person name="Varani A.M."/>
            <person name="Fiore M.F."/>
        </authorList>
    </citation>
    <scope>NUCLEOTIDE SEQUENCE [LARGE SCALE GENOMIC DNA]</scope>
    <source>
        <strain evidence="3 4">CENA67</strain>
    </source>
</reference>
<dbReference type="CDD" id="cd07564">
    <property type="entry name" value="nitrilases_CHs"/>
    <property type="match status" value="1"/>
</dbReference>
<gene>
    <name evidence="3" type="ORF">I8748_04980</name>
</gene>
<sequence>MKPTQKILNGRESVKVAIVQTAPVFLDKDRTINKACENIALAAKNNAELIVFGEAFVAGYPYWGEGWESPVDSWMELRTRFFDNSMLIPSEDTERLCEAAAKANAIVVIGCNEMDSRPGVYTIYNTLLYINRDGKVLGRHRKVMPTFVERAVWGWGDGSDLISFQTDIGRIGGLICGENLMTLLRAHLIQQGEDFHIAVFPGAFALHCGPKLEEADLTGEFFWGNASTRAHALESGSFVLSACGYITEDDISEDFPMKQTLNIDYAHGGSSVSAPLGIPLVKPTSGDTIVYAVCPAQMIKVWKAIIDASGHYSRPDIVSLSFHPKPYQKIAEVIEKTQRGELERYADRYEVSLKDVEAVVDQMAP</sequence>
<accession>A0A8J7HL03</accession>
<dbReference type="AlphaFoldDB" id="A0A8J7HL03"/>
<dbReference type="PANTHER" id="PTHR46044:SF1">
    <property type="entry name" value="CN HYDROLASE DOMAIN-CONTAINING PROTEIN"/>
    <property type="match status" value="1"/>
</dbReference>